<feature type="coiled-coil region" evidence="4">
    <location>
        <begin position="81"/>
        <end position="108"/>
    </location>
</feature>
<organism evidence="6 7">
    <name type="scientific">Amycolatopsis methanolica 239</name>
    <dbReference type="NCBI Taxonomy" id="1068978"/>
    <lineage>
        <taxon>Bacteria</taxon>
        <taxon>Bacillati</taxon>
        <taxon>Actinomycetota</taxon>
        <taxon>Actinomycetes</taxon>
        <taxon>Pseudonocardiales</taxon>
        <taxon>Pseudonocardiaceae</taxon>
        <taxon>Amycolatopsis</taxon>
        <taxon>Amycolatopsis methanolica group</taxon>
    </lineage>
</organism>
<evidence type="ECO:0000256" key="2">
    <source>
        <dbReference type="ARBA" id="ARBA00023125"/>
    </source>
</evidence>
<dbReference type="GO" id="GO:0003700">
    <property type="term" value="F:DNA-binding transcription factor activity"/>
    <property type="evidence" value="ECO:0007669"/>
    <property type="project" value="InterPro"/>
</dbReference>
<dbReference type="InterPro" id="IPR050679">
    <property type="entry name" value="Bact_HTH_transcr_reg"/>
</dbReference>
<keyword evidence="3" id="KW-0804">Transcription</keyword>
<evidence type="ECO:0000313" key="6">
    <source>
        <dbReference type="EMBL" id="AIJ20119.1"/>
    </source>
</evidence>
<evidence type="ECO:0000259" key="5">
    <source>
        <dbReference type="PROSITE" id="PS50949"/>
    </source>
</evidence>
<feature type="domain" description="HTH gntR-type" evidence="5">
    <location>
        <begin position="2"/>
        <end position="70"/>
    </location>
</feature>
<dbReference type="eggNOG" id="COG2186">
    <property type="taxonomic scope" value="Bacteria"/>
</dbReference>
<evidence type="ECO:0000256" key="3">
    <source>
        <dbReference type="ARBA" id="ARBA00023163"/>
    </source>
</evidence>
<dbReference type="GO" id="GO:0003677">
    <property type="term" value="F:DNA binding"/>
    <property type="evidence" value="ECO:0007669"/>
    <property type="project" value="UniProtKB-KW"/>
</dbReference>
<dbReference type="SUPFAM" id="SSF46785">
    <property type="entry name" value="Winged helix' DNA-binding domain"/>
    <property type="match status" value="1"/>
</dbReference>
<evidence type="ECO:0000313" key="7">
    <source>
        <dbReference type="Proteomes" id="UP000062973"/>
    </source>
</evidence>
<reference evidence="6 7" key="1">
    <citation type="submission" date="2014-07" db="EMBL/GenBank/DDBJ databases">
        <title>Whole Genome Sequence of the Amycolatopsis methanolica 239.</title>
        <authorList>
            <person name="Tang B."/>
        </authorList>
    </citation>
    <scope>NUCLEOTIDE SEQUENCE [LARGE SCALE GENOMIC DNA]</scope>
    <source>
        <strain evidence="6 7">239</strain>
    </source>
</reference>
<evidence type="ECO:0000256" key="1">
    <source>
        <dbReference type="ARBA" id="ARBA00023015"/>
    </source>
</evidence>
<dbReference type="HOGENOM" id="CLU_017584_10_3_11"/>
<dbReference type="InterPro" id="IPR036388">
    <property type="entry name" value="WH-like_DNA-bd_sf"/>
</dbReference>
<sequence>MVVTREDIAGQLRERILAGDLKPGERLPSTRELVAQHGGSRTTANQALRLLAAEGLVALREKSAAVVLAPEDAGKTPESRLAEARTELLELRDEVRTIRHQFEDLERRLSAALGRLGS</sequence>
<dbReference type="SMART" id="SM00345">
    <property type="entry name" value="HTH_GNTR"/>
    <property type="match status" value="1"/>
</dbReference>
<protein>
    <submittedName>
        <fullName evidence="6">Transcriptional regulator, GntR family</fullName>
    </submittedName>
</protein>
<dbReference type="KEGG" id="amq:AMETH_0027"/>
<dbReference type="PATRIC" id="fig|1068978.7.peg.29"/>
<dbReference type="RefSeq" id="WP_017985973.1">
    <property type="nucleotide sequence ID" value="NZ_AQUL01000001.1"/>
</dbReference>
<dbReference type="PANTHER" id="PTHR44846">
    <property type="entry name" value="MANNOSYL-D-GLYCERATE TRANSPORT/METABOLISM SYSTEM REPRESSOR MNGR-RELATED"/>
    <property type="match status" value="1"/>
</dbReference>
<accession>A0A076MHH7</accession>
<keyword evidence="4" id="KW-0175">Coiled coil</keyword>
<dbReference type="Proteomes" id="UP000062973">
    <property type="component" value="Chromosome"/>
</dbReference>
<dbReference type="PANTHER" id="PTHR44846:SF17">
    <property type="entry name" value="GNTR-FAMILY TRANSCRIPTIONAL REGULATOR"/>
    <property type="match status" value="1"/>
</dbReference>
<dbReference type="OrthoDB" id="3210131at2"/>
<gene>
    <name evidence="6" type="ORF">AMETH_0027</name>
</gene>
<keyword evidence="2" id="KW-0238">DNA-binding</keyword>
<dbReference type="STRING" id="1068978.AMETH_0027"/>
<dbReference type="Gene3D" id="1.10.10.10">
    <property type="entry name" value="Winged helix-like DNA-binding domain superfamily/Winged helix DNA-binding domain"/>
    <property type="match status" value="1"/>
</dbReference>
<dbReference type="AlphaFoldDB" id="A0A076MHH7"/>
<dbReference type="GO" id="GO:0045892">
    <property type="term" value="P:negative regulation of DNA-templated transcription"/>
    <property type="evidence" value="ECO:0007669"/>
    <property type="project" value="TreeGrafter"/>
</dbReference>
<proteinExistence type="predicted"/>
<dbReference type="Pfam" id="PF00392">
    <property type="entry name" value="GntR"/>
    <property type="match status" value="1"/>
</dbReference>
<dbReference type="PRINTS" id="PR00035">
    <property type="entry name" value="HTHGNTR"/>
</dbReference>
<name>A0A076MHH7_AMYME</name>
<keyword evidence="1" id="KW-0805">Transcription regulation</keyword>
<evidence type="ECO:0000256" key="4">
    <source>
        <dbReference type="SAM" id="Coils"/>
    </source>
</evidence>
<keyword evidence="7" id="KW-1185">Reference proteome</keyword>
<dbReference type="PROSITE" id="PS50949">
    <property type="entry name" value="HTH_GNTR"/>
    <property type="match status" value="1"/>
</dbReference>
<dbReference type="EMBL" id="CP009110">
    <property type="protein sequence ID" value="AIJ20119.1"/>
    <property type="molecule type" value="Genomic_DNA"/>
</dbReference>
<dbReference type="InterPro" id="IPR036390">
    <property type="entry name" value="WH_DNA-bd_sf"/>
</dbReference>
<dbReference type="CDD" id="cd07377">
    <property type="entry name" value="WHTH_GntR"/>
    <property type="match status" value="1"/>
</dbReference>
<dbReference type="InterPro" id="IPR000524">
    <property type="entry name" value="Tscrpt_reg_HTH_GntR"/>
</dbReference>